<organism evidence="1 2">
    <name type="scientific">Hevea brasiliensis</name>
    <name type="common">Para rubber tree</name>
    <name type="synonym">Siphonia brasiliensis</name>
    <dbReference type="NCBI Taxonomy" id="3981"/>
    <lineage>
        <taxon>Eukaryota</taxon>
        <taxon>Viridiplantae</taxon>
        <taxon>Streptophyta</taxon>
        <taxon>Embryophyta</taxon>
        <taxon>Tracheophyta</taxon>
        <taxon>Spermatophyta</taxon>
        <taxon>Magnoliopsida</taxon>
        <taxon>eudicotyledons</taxon>
        <taxon>Gunneridae</taxon>
        <taxon>Pentapetalae</taxon>
        <taxon>rosids</taxon>
        <taxon>fabids</taxon>
        <taxon>Malpighiales</taxon>
        <taxon>Euphorbiaceae</taxon>
        <taxon>Crotonoideae</taxon>
        <taxon>Micrandreae</taxon>
        <taxon>Hevea</taxon>
    </lineage>
</organism>
<gene>
    <name evidence="1" type="ORF">GH714_004159</name>
</gene>
<protein>
    <submittedName>
        <fullName evidence="1">Uncharacterized protein</fullName>
    </submittedName>
</protein>
<evidence type="ECO:0000313" key="1">
    <source>
        <dbReference type="EMBL" id="KAF2290222.1"/>
    </source>
</evidence>
<dbReference type="EMBL" id="JAAGAX010000015">
    <property type="protein sequence ID" value="KAF2290222.1"/>
    <property type="molecule type" value="Genomic_DNA"/>
</dbReference>
<accession>A0A6A6KMP0</accession>
<keyword evidence="2" id="KW-1185">Reference proteome</keyword>
<name>A0A6A6KMP0_HEVBR</name>
<sequence>MAPVGKRRRKKLQDLRSENSQVSFLGNKENIDFGLNLTEDAHDQANEAGFGENKEIKCEIVEECEKKSDWMQKRIVKMLRIWVVLKKVVARHKLMQEAWNKFNSEEQ</sequence>
<reference evidence="1 2" key="1">
    <citation type="journal article" date="2020" name="Mol. Plant">
        <title>The Chromosome-Based Rubber Tree Genome Provides New Insights into Spurge Genome Evolution and Rubber Biosynthesis.</title>
        <authorList>
            <person name="Liu J."/>
            <person name="Shi C."/>
            <person name="Shi C.C."/>
            <person name="Li W."/>
            <person name="Zhang Q.J."/>
            <person name="Zhang Y."/>
            <person name="Li K."/>
            <person name="Lu H.F."/>
            <person name="Shi C."/>
            <person name="Zhu S.T."/>
            <person name="Xiao Z.Y."/>
            <person name="Nan H."/>
            <person name="Yue Y."/>
            <person name="Zhu X.G."/>
            <person name="Wu Y."/>
            <person name="Hong X.N."/>
            <person name="Fan G.Y."/>
            <person name="Tong Y."/>
            <person name="Zhang D."/>
            <person name="Mao C.L."/>
            <person name="Liu Y.L."/>
            <person name="Hao S.J."/>
            <person name="Liu W.Q."/>
            <person name="Lv M.Q."/>
            <person name="Zhang H.B."/>
            <person name="Liu Y."/>
            <person name="Hu-Tang G.R."/>
            <person name="Wang J.P."/>
            <person name="Wang J.H."/>
            <person name="Sun Y.H."/>
            <person name="Ni S.B."/>
            <person name="Chen W.B."/>
            <person name="Zhang X.C."/>
            <person name="Jiao Y.N."/>
            <person name="Eichler E.E."/>
            <person name="Li G.H."/>
            <person name="Liu X."/>
            <person name="Gao L.Z."/>
        </authorList>
    </citation>
    <scope>NUCLEOTIDE SEQUENCE [LARGE SCALE GENOMIC DNA]</scope>
    <source>
        <strain evidence="2">cv. GT1</strain>
        <tissue evidence="1">Leaf</tissue>
    </source>
</reference>
<dbReference type="Proteomes" id="UP000467840">
    <property type="component" value="Chromosome 2"/>
</dbReference>
<proteinExistence type="predicted"/>
<comment type="caution">
    <text evidence="1">The sequence shown here is derived from an EMBL/GenBank/DDBJ whole genome shotgun (WGS) entry which is preliminary data.</text>
</comment>
<dbReference type="AlphaFoldDB" id="A0A6A6KMP0"/>
<evidence type="ECO:0000313" key="2">
    <source>
        <dbReference type="Proteomes" id="UP000467840"/>
    </source>
</evidence>